<keyword evidence="4 7" id="KW-0812">Transmembrane</keyword>
<feature type="transmembrane region" description="Helical" evidence="7">
    <location>
        <begin position="380"/>
        <end position="405"/>
    </location>
</feature>
<keyword evidence="2 7" id="KW-0813">Transport</keyword>
<comment type="subcellular location">
    <subcellularLocation>
        <location evidence="1 7">Cell membrane</location>
        <topology evidence="1 7">Multi-pass membrane protein</topology>
    </subcellularLocation>
</comment>
<keyword evidence="6 7" id="KW-0472">Membrane</keyword>
<sequence>MPRSPALPQTGDSRQARTERSGLSLLSVVIALAVLLPVAAILWLAATGGMDSLPHLFGVVFPRAAGRTLELLVLTGFFAAFWGIATAWVTTACDFPFRRLLTAALVLPLAIPGYLAAYAFGEFLDYTGPVQAGLRALFGFKSMREYWFPDIRSMGGAVLVLSSVLYPYVFLACRAMFLMQGRAAADVARTLGAGPLKVFFRVQLPMARPAIAVGLSLVMMESLNDIGTVEYLGVNTLTFAIYDSWLNRGSLGGAAQLACLLLLAAGALIAVERAARRRQRFASGKTTTVVHDAIRIRLKGARALLATLVCLVPVLLGFVIPVSVLGGYALRRLDHLTDSRLLDAVATSMVVSGLTAILAVALGFLLAYSGRTARSPAVGLSARVASLGYGVPGTVLALGVLLPFAAFDNVLDQNMRALFGVSTGLLLSGTGFAIIYALTVRFLTMAEGSIDSGFQKLSPHLDMAARTLGRTRVQALVSVLLPNLRPAILTAILLVFIESLKELSATILLRPFNFNTLATLVCEDASRAKVEDASVGALIIILAGLIPALLVSRSLDRAR</sequence>
<dbReference type="CDD" id="cd06261">
    <property type="entry name" value="TM_PBP2"/>
    <property type="match status" value="2"/>
</dbReference>
<name>A0A7W6J3N3_9HYPH</name>
<feature type="transmembrane region" description="Helical" evidence="7">
    <location>
        <begin position="154"/>
        <end position="177"/>
    </location>
</feature>
<dbReference type="Proteomes" id="UP000528286">
    <property type="component" value="Unassembled WGS sequence"/>
</dbReference>
<protein>
    <submittedName>
        <fullName evidence="9">Iron(III) transport system permease protein</fullName>
    </submittedName>
</protein>
<feature type="transmembrane region" description="Helical" evidence="7">
    <location>
        <begin position="198"/>
        <end position="220"/>
    </location>
</feature>
<keyword evidence="3" id="KW-1003">Cell membrane</keyword>
<feature type="transmembrane region" description="Helical" evidence="7">
    <location>
        <begin position="253"/>
        <end position="271"/>
    </location>
</feature>
<evidence type="ECO:0000256" key="5">
    <source>
        <dbReference type="ARBA" id="ARBA00022989"/>
    </source>
</evidence>
<feature type="domain" description="ABC transmembrane type-1" evidence="8">
    <location>
        <begin position="65"/>
        <end position="272"/>
    </location>
</feature>
<dbReference type="Pfam" id="PF00528">
    <property type="entry name" value="BPD_transp_1"/>
    <property type="match status" value="2"/>
</dbReference>
<feature type="transmembrane region" description="Helical" evidence="7">
    <location>
        <begin position="100"/>
        <end position="120"/>
    </location>
</feature>
<feature type="transmembrane region" description="Helical" evidence="7">
    <location>
        <begin position="533"/>
        <end position="551"/>
    </location>
</feature>
<dbReference type="AlphaFoldDB" id="A0A7W6J3N3"/>
<dbReference type="PANTHER" id="PTHR30183">
    <property type="entry name" value="MOLYBDENUM TRANSPORT SYSTEM PERMEASE PROTEIN MODB"/>
    <property type="match status" value="1"/>
</dbReference>
<dbReference type="GO" id="GO:0005886">
    <property type="term" value="C:plasma membrane"/>
    <property type="evidence" value="ECO:0007669"/>
    <property type="project" value="UniProtKB-SubCell"/>
</dbReference>
<evidence type="ECO:0000256" key="7">
    <source>
        <dbReference type="RuleBase" id="RU363032"/>
    </source>
</evidence>
<reference evidence="9 10" key="1">
    <citation type="submission" date="2020-08" db="EMBL/GenBank/DDBJ databases">
        <title>Genomic Encyclopedia of Type Strains, Phase IV (KMG-IV): sequencing the most valuable type-strain genomes for metagenomic binning, comparative biology and taxonomic classification.</title>
        <authorList>
            <person name="Goeker M."/>
        </authorList>
    </citation>
    <scope>NUCLEOTIDE SEQUENCE [LARGE SCALE GENOMIC DNA]</scope>
    <source>
        <strain evidence="9 10">DSM 29853</strain>
    </source>
</reference>
<dbReference type="EMBL" id="JACIEZ010000002">
    <property type="protein sequence ID" value="MBB4064174.1"/>
    <property type="molecule type" value="Genomic_DNA"/>
</dbReference>
<keyword evidence="10" id="KW-1185">Reference proteome</keyword>
<feature type="transmembrane region" description="Helical" evidence="7">
    <location>
        <begin position="23"/>
        <end position="46"/>
    </location>
</feature>
<evidence type="ECO:0000313" key="9">
    <source>
        <dbReference type="EMBL" id="MBB4064174.1"/>
    </source>
</evidence>
<evidence type="ECO:0000256" key="6">
    <source>
        <dbReference type="ARBA" id="ARBA00023136"/>
    </source>
</evidence>
<dbReference type="FunFam" id="1.10.3720.10:FF:000088">
    <property type="entry name" value="Iron(III) ABC transporter, permease protein"/>
    <property type="match status" value="1"/>
</dbReference>
<proteinExistence type="inferred from homology"/>
<accession>A0A7W6J3N3</accession>
<dbReference type="GO" id="GO:0055085">
    <property type="term" value="P:transmembrane transport"/>
    <property type="evidence" value="ECO:0007669"/>
    <property type="project" value="InterPro"/>
</dbReference>
<evidence type="ECO:0000256" key="3">
    <source>
        <dbReference type="ARBA" id="ARBA00022475"/>
    </source>
</evidence>
<comment type="caution">
    <text evidence="9">The sequence shown here is derived from an EMBL/GenBank/DDBJ whole genome shotgun (WGS) entry which is preliminary data.</text>
</comment>
<keyword evidence="5 7" id="KW-1133">Transmembrane helix</keyword>
<evidence type="ECO:0000256" key="4">
    <source>
        <dbReference type="ARBA" id="ARBA00022692"/>
    </source>
</evidence>
<evidence type="ECO:0000256" key="2">
    <source>
        <dbReference type="ARBA" id="ARBA00022448"/>
    </source>
</evidence>
<feature type="transmembrane region" description="Helical" evidence="7">
    <location>
        <begin position="303"/>
        <end position="324"/>
    </location>
</feature>
<dbReference type="Gene3D" id="1.10.3720.10">
    <property type="entry name" value="MetI-like"/>
    <property type="match status" value="2"/>
</dbReference>
<dbReference type="PROSITE" id="PS50928">
    <property type="entry name" value="ABC_TM1"/>
    <property type="match status" value="2"/>
</dbReference>
<evidence type="ECO:0000256" key="1">
    <source>
        <dbReference type="ARBA" id="ARBA00004651"/>
    </source>
</evidence>
<evidence type="ECO:0000259" key="8">
    <source>
        <dbReference type="PROSITE" id="PS50928"/>
    </source>
</evidence>
<dbReference type="PANTHER" id="PTHR30183:SF2">
    <property type="entry name" value="IRON UTILIZATION PROTEIN"/>
    <property type="match status" value="1"/>
</dbReference>
<dbReference type="InterPro" id="IPR035906">
    <property type="entry name" value="MetI-like_sf"/>
</dbReference>
<evidence type="ECO:0000313" key="10">
    <source>
        <dbReference type="Proteomes" id="UP000528286"/>
    </source>
</evidence>
<feature type="transmembrane region" description="Helical" evidence="7">
    <location>
        <begin position="344"/>
        <end position="368"/>
    </location>
</feature>
<feature type="transmembrane region" description="Helical" evidence="7">
    <location>
        <begin position="475"/>
        <end position="497"/>
    </location>
</feature>
<dbReference type="InterPro" id="IPR000515">
    <property type="entry name" value="MetI-like"/>
</dbReference>
<gene>
    <name evidence="9" type="ORF">GGR23_001351</name>
</gene>
<feature type="transmembrane region" description="Helical" evidence="7">
    <location>
        <begin position="417"/>
        <end position="438"/>
    </location>
</feature>
<feature type="domain" description="ABC transmembrane type-1" evidence="8">
    <location>
        <begin position="345"/>
        <end position="551"/>
    </location>
</feature>
<dbReference type="SUPFAM" id="SSF161098">
    <property type="entry name" value="MetI-like"/>
    <property type="match status" value="2"/>
</dbReference>
<organism evidence="9 10">
    <name type="scientific">Gellertiella hungarica</name>
    <dbReference type="NCBI Taxonomy" id="1572859"/>
    <lineage>
        <taxon>Bacteria</taxon>
        <taxon>Pseudomonadati</taxon>
        <taxon>Pseudomonadota</taxon>
        <taxon>Alphaproteobacteria</taxon>
        <taxon>Hyphomicrobiales</taxon>
        <taxon>Rhizobiaceae</taxon>
        <taxon>Gellertiella</taxon>
    </lineage>
</organism>
<comment type="similarity">
    <text evidence="7">Belongs to the binding-protein-dependent transport system permease family.</text>
</comment>
<feature type="transmembrane region" description="Helical" evidence="7">
    <location>
        <begin position="71"/>
        <end position="93"/>
    </location>
</feature>